<dbReference type="Pfam" id="PF01284">
    <property type="entry name" value="MARVEL"/>
    <property type="match status" value="1"/>
</dbReference>
<evidence type="ECO:0000256" key="5">
    <source>
        <dbReference type="SAM" id="Phobius"/>
    </source>
</evidence>
<feature type="transmembrane region" description="Helical" evidence="5">
    <location>
        <begin position="71"/>
        <end position="92"/>
    </location>
</feature>
<organism evidence="7 8">
    <name type="scientific">Fusarium flagelliforme</name>
    <dbReference type="NCBI Taxonomy" id="2675880"/>
    <lineage>
        <taxon>Eukaryota</taxon>
        <taxon>Fungi</taxon>
        <taxon>Dikarya</taxon>
        <taxon>Ascomycota</taxon>
        <taxon>Pezizomycotina</taxon>
        <taxon>Sordariomycetes</taxon>
        <taxon>Hypocreomycetidae</taxon>
        <taxon>Hypocreales</taxon>
        <taxon>Nectriaceae</taxon>
        <taxon>Fusarium</taxon>
        <taxon>Fusarium incarnatum-equiseti species complex</taxon>
    </lineage>
</organism>
<feature type="transmembrane region" description="Helical" evidence="5">
    <location>
        <begin position="12"/>
        <end position="33"/>
    </location>
</feature>
<evidence type="ECO:0000313" key="8">
    <source>
        <dbReference type="Proteomes" id="UP000265631"/>
    </source>
</evidence>
<dbReference type="PANTHER" id="PTHR39608">
    <property type="entry name" value="INTEGRAL MEMBRANE PROTEIN (AFU_ORTHOLOGUE AFUA_5G08640)"/>
    <property type="match status" value="1"/>
</dbReference>
<protein>
    <submittedName>
        <fullName evidence="7">Integral membrane protein</fullName>
    </submittedName>
</protein>
<feature type="domain" description="MARVEL" evidence="6">
    <location>
        <begin position="8"/>
        <end position="142"/>
    </location>
</feature>
<keyword evidence="2 5" id="KW-0812">Transmembrane</keyword>
<dbReference type="GO" id="GO:0016020">
    <property type="term" value="C:membrane"/>
    <property type="evidence" value="ECO:0007669"/>
    <property type="project" value="UniProtKB-SubCell"/>
</dbReference>
<feature type="transmembrane region" description="Helical" evidence="5">
    <location>
        <begin position="45"/>
        <end position="64"/>
    </location>
</feature>
<name>A0A395MC57_9HYPO</name>
<sequence length="172" mass="18935">MTAGSKIVTVVLRIAQLICGVVMVGIAGEYIATHKSRDLGHLSRFIYAVAVAAVSAFFAVIWLIPFSSNHLNYYIDAILGILSAGMAGWLIYSSESQCGKANVQDVETLPKYDDKDADWCTKWKALYVFACISAFAWIVSALVGYCWLRKIKKGSKAKYKPAPGGRRARSRF</sequence>
<keyword evidence="3 5" id="KW-1133">Transmembrane helix</keyword>
<reference evidence="7 8" key="1">
    <citation type="journal article" date="2018" name="PLoS Pathog.">
        <title>Evolution of structural diversity of trichothecenes, a family of toxins produced by plant pathogenic and entomopathogenic fungi.</title>
        <authorList>
            <person name="Proctor R.H."/>
            <person name="McCormick S.P."/>
            <person name="Kim H.S."/>
            <person name="Cardoza R.E."/>
            <person name="Stanley A.M."/>
            <person name="Lindo L."/>
            <person name="Kelly A."/>
            <person name="Brown D.W."/>
            <person name="Lee T."/>
            <person name="Vaughan M.M."/>
            <person name="Alexander N.J."/>
            <person name="Busman M."/>
            <person name="Gutierrez S."/>
        </authorList>
    </citation>
    <scope>NUCLEOTIDE SEQUENCE [LARGE SCALE GENOMIC DNA]</scope>
    <source>
        <strain evidence="7 8">NRRL 13405</strain>
    </source>
</reference>
<keyword evidence="8" id="KW-1185">Reference proteome</keyword>
<evidence type="ECO:0000313" key="7">
    <source>
        <dbReference type="EMBL" id="RFN45445.1"/>
    </source>
</evidence>
<evidence type="ECO:0000256" key="1">
    <source>
        <dbReference type="ARBA" id="ARBA00004141"/>
    </source>
</evidence>
<evidence type="ECO:0000259" key="6">
    <source>
        <dbReference type="Pfam" id="PF01284"/>
    </source>
</evidence>
<keyword evidence="4 5" id="KW-0472">Membrane</keyword>
<dbReference type="OrthoDB" id="4074965at2759"/>
<dbReference type="PANTHER" id="PTHR39608:SF1">
    <property type="entry name" value="INTEGRAL MEMBRANE PROTEIN (AFU_ORTHOLOGUE AFUA_5G08640)"/>
    <property type="match status" value="1"/>
</dbReference>
<dbReference type="EMBL" id="PXXK01000351">
    <property type="protein sequence ID" value="RFN45445.1"/>
    <property type="molecule type" value="Genomic_DNA"/>
</dbReference>
<evidence type="ECO:0000256" key="2">
    <source>
        <dbReference type="ARBA" id="ARBA00022692"/>
    </source>
</evidence>
<dbReference type="AlphaFoldDB" id="A0A395MC57"/>
<evidence type="ECO:0000256" key="4">
    <source>
        <dbReference type="ARBA" id="ARBA00023136"/>
    </source>
</evidence>
<accession>A0A395MC57</accession>
<comment type="subcellular location">
    <subcellularLocation>
        <location evidence="1">Membrane</location>
        <topology evidence="1">Multi-pass membrane protein</topology>
    </subcellularLocation>
</comment>
<proteinExistence type="predicted"/>
<dbReference type="Proteomes" id="UP000265631">
    <property type="component" value="Unassembled WGS sequence"/>
</dbReference>
<evidence type="ECO:0000256" key="3">
    <source>
        <dbReference type="ARBA" id="ARBA00022989"/>
    </source>
</evidence>
<dbReference type="InterPro" id="IPR008253">
    <property type="entry name" value="Marvel"/>
</dbReference>
<comment type="caution">
    <text evidence="7">The sequence shown here is derived from an EMBL/GenBank/DDBJ whole genome shotgun (WGS) entry which is preliminary data.</text>
</comment>
<feature type="transmembrane region" description="Helical" evidence="5">
    <location>
        <begin position="125"/>
        <end position="148"/>
    </location>
</feature>
<gene>
    <name evidence="7" type="ORF">FIE12Z_10311</name>
</gene>